<comment type="caution">
    <text evidence="1">The sequence shown here is derived from an EMBL/GenBank/DDBJ whole genome shotgun (WGS) entry which is preliminary data.</text>
</comment>
<name>A0A7J8TVC3_9ROSI</name>
<keyword evidence="2" id="KW-1185">Reference proteome</keyword>
<reference evidence="1 2" key="1">
    <citation type="journal article" date="2019" name="Genome Biol. Evol.">
        <title>Insights into the evolution of the New World diploid cottons (Gossypium, subgenus Houzingenia) based on genome sequencing.</title>
        <authorList>
            <person name="Grover C.E."/>
            <person name="Arick M.A. 2nd"/>
            <person name="Thrash A."/>
            <person name="Conover J.L."/>
            <person name="Sanders W.S."/>
            <person name="Peterson D.G."/>
            <person name="Frelichowski J.E."/>
            <person name="Scheffler J.A."/>
            <person name="Scheffler B.E."/>
            <person name="Wendel J.F."/>
        </authorList>
    </citation>
    <scope>NUCLEOTIDE SEQUENCE [LARGE SCALE GENOMIC DNA]</scope>
    <source>
        <strain evidence="1">57</strain>
        <tissue evidence="1">Leaf</tissue>
    </source>
</reference>
<dbReference type="Proteomes" id="UP000593573">
    <property type="component" value="Unassembled WGS sequence"/>
</dbReference>
<evidence type="ECO:0000313" key="1">
    <source>
        <dbReference type="EMBL" id="MBA0642148.1"/>
    </source>
</evidence>
<dbReference type="AlphaFoldDB" id="A0A7J8TVC3"/>
<sequence length="30" mass="3507">MIKYMGVPVDIMHLLHNNHLEEGLSKEDNE</sequence>
<evidence type="ECO:0000313" key="2">
    <source>
        <dbReference type="Proteomes" id="UP000593573"/>
    </source>
</evidence>
<organism evidence="1 2">
    <name type="scientific">Gossypium klotzschianum</name>
    <dbReference type="NCBI Taxonomy" id="34286"/>
    <lineage>
        <taxon>Eukaryota</taxon>
        <taxon>Viridiplantae</taxon>
        <taxon>Streptophyta</taxon>
        <taxon>Embryophyta</taxon>
        <taxon>Tracheophyta</taxon>
        <taxon>Spermatophyta</taxon>
        <taxon>Magnoliopsida</taxon>
        <taxon>eudicotyledons</taxon>
        <taxon>Gunneridae</taxon>
        <taxon>Pentapetalae</taxon>
        <taxon>rosids</taxon>
        <taxon>malvids</taxon>
        <taxon>Malvales</taxon>
        <taxon>Malvaceae</taxon>
        <taxon>Malvoideae</taxon>
        <taxon>Gossypium</taxon>
    </lineage>
</organism>
<gene>
    <name evidence="1" type="ORF">Goklo_026591</name>
</gene>
<proteinExistence type="predicted"/>
<accession>A0A7J8TVC3</accession>
<dbReference type="EMBL" id="JABFAB010000002">
    <property type="protein sequence ID" value="MBA0642148.1"/>
    <property type="molecule type" value="Genomic_DNA"/>
</dbReference>
<protein>
    <submittedName>
        <fullName evidence="1">Uncharacterized protein</fullName>
    </submittedName>
</protein>